<name>A0A0F9KLM3_9ZZZZ</name>
<protein>
    <submittedName>
        <fullName evidence="1">Uncharacterized protein</fullName>
    </submittedName>
</protein>
<dbReference type="AlphaFoldDB" id="A0A0F9KLM3"/>
<evidence type="ECO:0000313" key="1">
    <source>
        <dbReference type="EMBL" id="KKM23033.1"/>
    </source>
</evidence>
<comment type="caution">
    <text evidence="1">The sequence shown here is derived from an EMBL/GenBank/DDBJ whole genome shotgun (WGS) entry which is preliminary data.</text>
</comment>
<dbReference type="EMBL" id="LAZR01013209">
    <property type="protein sequence ID" value="KKM23033.1"/>
    <property type="molecule type" value="Genomic_DNA"/>
</dbReference>
<organism evidence="1">
    <name type="scientific">marine sediment metagenome</name>
    <dbReference type="NCBI Taxonomy" id="412755"/>
    <lineage>
        <taxon>unclassified sequences</taxon>
        <taxon>metagenomes</taxon>
        <taxon>ecological metagenomes</taxon>
    </lineage>
</organism>
<reference evidence="1" key="1">
    <citation type="journal article" date="2015" name="Nature">
        <title>Complex archaea that bridge the gap between prokaryotes and eukaryotes.</title>
        <authorList>
            <person name="Spang A."/>
            <person name="Saw J.H."/>
            <person name="Jorgensen S.L."/>
            <person name="Zaremba-Niedzwiedzka K."/>
            <person name="Martijn J."/>
            <person name="Lind A.E."/>
            <person name="van Eijk R."/>
            <person name="Schleper C."/>
            <person name="Guy L."/>
            <person name="Ettema T.J."/>
        </authorList>
    </citation>
    <scope>NUCLEOTIDE SEQUENCE</scope>
</reference>
<accession>A0A0F9KLM3</accession>
<sequence>MPKEINLKIDQKLLDKVKTITKNKFPLRNITSYAEAVREALIEFVKKNPKHLKVESNEIQNEIKAEEAI</sequence>
<proteinExistence type="predicted"/>
<gene>
    <name evidence="1" type="ORF">LCGC14_1619250</name>
</gene>